<dbReference type="SUPFAM" id="SSF51735">
    <property type="entry name" value="NAD(P)-binding Rossmann-fold domains"/>
    <property type="match status" value="1"/>
</dbReference>
<comment type="catalytic activity">
    <reaction evidence="3">
        <text>(R)-glycerate + NADP(+) = 3-hydroxypyruvate + NADPH + H(+)</text>
        <dbReference type="Rhea" id="RHEA:18657"/>
        <dbReference type="ChEBI" id="CHEBI:15378"/>
        <dbReference type="ChEBI" id="CHEBI:16659"/>
        <dbReference type="ChEBI" id="CHEBI:17180"/>
        <dbReference type="ChEBI" id="CHEBI:57783"/>
        <dbReference type="ChEBI" id="CHEBI:58349"/>
        <dbReference type="EC" id="1.1.1.81"/>
    </reaction>
</comment>
<evidence type="ECO:0000256" key="7">
    <source>
        <dbReference type="ARBA" id="ARBA00066674"/>
    </source>
</evidence>
<accession>A0A853GWJ7</accession>
<evidence type="ECO:0000259" key="10">
    <source>
        <dbReference type="Pfam" id="PF00389"/>
    </source>
</evidence>
<comment type="caution">
    <text evidence="12">The sequence shown here is derived from an EMBL/GenBank/DDBJ whole genome shotgun (WGS) entry which is preliminary data.</text>
</comment>
<comment type="catalytic activity">
    <reaction evidence="2">
        <text>(R)-glycerate + NAD(+) = 3-hydroxypyruvate + NADH + H(+)</text>
        <dbReference type="Rhea" id="RHEA:17905"/>
        <dbReference type="ChEBI" id="CHEBI:15378"/>
        <dbReference type="ChEBI" id="CHEBI:16659"/>
        <dbReference type="ChEBI" id="CHEBI:17180"/>
        <dbReference type="ChEBI" id="CHEBI:57540"/>
        <dbReference type="ChEBI" id="CHEBI:57945"/>
        <dbReference type="EC" id="1.1.1.81"/>
    </reaction>
</comment>
<dbReference type="Proteomes" id="UP000554144">
    <property type="component" value="Unassembled WGS sequence"/>
</dbReference>
<evidence type="ECO:0000256" key="1">
    <source>
        <dbReference type="ARBA" id="ARBA00023002"/>
    </source>
</evidence>
<evidence type="ECO:0000256" key="4">
    <source>
        <dbReference type="ARBA" id="ARBA00052769"/>
    </source>
</evidence>
<dbReference type="Pfam" id="PF02826">
    <property type="entry name" value="2-Hacid_dh_C"/>
    <property type="match status" value="1"/>
</dbReference>
<protein>
    <recommendedName>
        <fullName evidence="8">Glyoxylate/hydroxypyruvate reductase B</fullName>
        <ecNumber evidence="6">1.1.1.79</ecNumber>
        <ecNumber evidence="7">1.1.1.81</ecNumber>
    </recommendedName>
</protein>
<dbReference type="GO" id="GO:0016618">
    <property type="term" value="F:hydroxypyruvate reductase [NAD(P)H] activity"/>
    <property type="evidence" value="ECO:0007669"/>
    <property type="project" value="UniProtKB-EC"/>
</dbReference>
<dbReference type="GO" id="GO:0051287">
    <property type="term" value="F:NAD binding"/>
    <property type="evidence" value="ECO:0007669"/>
    <property type="project" value="InterPro"/>
</dbReference>
<evidence type="ECO:0000256" key="3">
    <source>
        <dbReference type="ARBA" id="ARBA00052239"/>
    </source>
</evidence>
<dbReference type="InterPro" id="IPR050223">
    <property type="entry name" value="D-isomer_2-hydroxyacid_DH"/>
</dbReference>
<reference evidence="12 13" key="1">
    <citation type="submission" date="2020-07" db="EMBL/GenBank/DDBJ databases">
        <title>Taxonomic revisions and descriptions of new bacterial species based on genomic comparisons in the high-G+C-content subgroup of the family Alcaligenaceae.</title>
        <authorList>
            <person name="Szabo A."/>
            <person name="Felfoldi T."/>
        </authorList>
    </citation>
    <scope>NUCLEOTIDE SEQUENCE [LARGE SCALE GENOMIC DNA]</scope>
    <source>
        <strain evidence="12 13">DSM 25667</strain>
    </source>
</reference>
<feature type="domain" description="D-isomer specific 2-hydroxyacid dehydrogenase NAD-binding" evidence="11">
    <location>
        <begin position="109"/>
        <end position="288"/>
    </location>
</feature>
<evidence type="ECO:0000313" key="12">
    <source>
        <dbReference type="EMBL" id="NYT86517.1"/>
    </source>
</evidence>
<organism evidence="12 13">
    <name type="scientific">Pollutimonas harenae</name>
    <dbReference type="NCBI Taxonomy" id="657015"/>
    <lineage>
        <taxon>Bacteria</taxon>
        <taxon>Pseudomonadati</taxon>
        <taxon>Pseudomonadota</taxon>
        <taxon>Betaproteobacteria</taxon>
        <taxon>Burkholderiales</taxon>
        <taxon>Alcaligenaceae</taxon>
        <taxon>Pollutimonas</taxon>
    </lineage>
</organism>
<dbReference type="InterPro" id="IPR029752">
    <property type="entry name" value="D-isomer_DH_CS1"/>
</dbReference>
<dbReference type="EMBL" id="JACCEV010000003">
    <property type="protein sequence ID" value="NYT86517.1"/>
    <property type="molecule type" value="Genomic_DNA"/>
</dbReference>
<dbReference type="PANTHER" id="PTHR10996:SF283">
    <property type="entry name" value="GLYOXYLATE_HYDROXYPYRUVATE REDUCTASE B"/>
    <property type="match status" value="1"/>
</dbReference>
<evidence type="ECO:0000256" key="9">
    <source>
        <dbReference type="RuleBase" id="RU003719"/>
    </source>
</evidence>
<dbReference type="GO" id="GO:0005829">
    <property type="term" value="C:cytosol"/>
    <property type="evidence" value="ECO:0007669"/>
    <property type="project" value="TreeGrafter"/>
</dbReference>
<evidence type="ECO:0000256" key="2">
    <source>
        <dbReference type="ARBA" id="ARBA00051801"/>
    </source>
</evidence>
<comment type="catalytic activity">
    <reaction evidence="4">
        <text>glycolate + NADP(+) = glyoxylate + NADPH + H(+)</text>
        <dbReference type="Rhea" id="RHEA:10992"/>
        <dbReference type="ChEBI" id="CHEBI:15378"/>
        <dbReference type="ChEBI" id="CHEBI:29805"/>
        <dbReference type="ChEBI" id="CHEBI:36655"/>
        <dbReference type="ChEBI" id="CHEBI:57783"/>
        <dbReference type="ChEBI" id="CHEBI:58349"/>
        <dbReference type="EC" id="1.1.1.79"/>
    </reaction>
</comment>
<proteinExistence type="inferred from homology"/>
<evidence type="ECO:0000259" key="11">
    <source>
        <dbReference type="Pfam" id="PF02826"/>
    </source>
</evidence>
<dbReference type="EC" id="1.1.1.79" evidence="6"/>
<dbReference type="EC" id="1.1.1.81" evidence="7"/>
<dbReference type="Pfam" id="PF00389">
    <property type="entry name" value="2-Hacid_dh"/>
    <property type="match status" value="1"/>
</dbReference>
<dbReference type="SUPFAM" id="SSF52283">
    <property type="entry name" value="Formate/glycerate dehydrogenase catalytic domain-like"/>
    <property type="match status" value="1"/>
</dbReference>
<dbReference type="PANTHER" id="PTHR10996">
    <property type="entry name" value="2-HYDROXYACID DEHYDROGENASE-RELATED"/>
    <property type="match status" value="1"/>
</dbReference>
<name>A0A853GWJ7_9BURK</name>
<dbReference type="InterPro" id="IPR036291">
    <property type="entry name" value="NAD(P)-bd_dom_sf"/>
</dbReference>
<evidence type="ECO:0000256" key="5">
    <source>
        <dbReference type="ARBA" id="ARBA00061278"/>
    </source>
</evidence>
<keyword evidence="13" id="KW-1185">Reference proteome</keyword>
<evidence type="ECO:0000256" key="6">
    <source>
        <dbReference type="ARBA" id="ARBA00066661"/>
    </source>
</evidence>
<dbReference type="PROSITE" id="PS00065">
    <property type="entry name" value="D_2_HYDROXYACID_DH_1"/>
    <property type="match status" value="1"/>
</dbReference>
<dbReference type="GO" id="GO:0030267">
    <property type="term" value="F:glyoxylate reductase (NADPH) activity"/>
    <property type="evidence" value="ECO:0007669"/>
    <property type="project" value="UniProtKB-EC"/>
</dbReference>
<dbReference type="Gene3D" id="3.40.50.720">
    <property type="entry name" value="NAD(P)-binding Rossmann-like Domain"/>
    <property type="match status" value="2"/>
</dbReference>
<dbReference type="FunFam" id="3.40.50.720:FF:000026">
    <property type="entry name" value="Glyoxylate/hydroxypyruvate reductase B"/>
    <property type="match status" value="1"/>
</dbReference>
<feature type="domain" description="D-isomer specific 2-hydroxyacid dehydrogenase catalytic" evidence="10">
    <location>
        <begin position="6"/>
        <end position="316"/>
    </location>
</feature>
<keyword evidence="1 9" id="KW-0560">Oxidoreductase</keyword>
<sequence>MSRKQVLVYRELPVDQLARIRLEHDVVVANPRIAGQQQAFLDALPDAQGMIGSSYTIDEALLAQTRRLEVISSISVGVDKFDLPALQRQGIALCHTPGVLTDTVADLIFTMVLASSRRILELGRYVQQGRWKRSIADDQFGWDVHGKTLGILGYGRIGRAVAQRAAMGFNMPVLYHTRTPVPSGLPEGKAHAASLHEVLEQSDFVVVVLPLTGQTLGLIGPEEFALMKPGAILINGGRGPVVQEEALLDALDRGTLRAAGLDVFEVEPLPADSPLIDHPKVLALPHVGSATHETRLAMSNMATSNLLLALQGRQPLAAYLPGTNK</sequence>
<dbReference type="CDD" id="cd05301">
    <property type="entry name" value="GDH"/>
    <property type="match status" value="1"/>
</dbReference>
<dbReference type="OrthoDB" id="9805416at2"/>
<comment type="similarity">
    <text evidence="5">Belongs to the D-isomer specific 2-hydroxyacid dehydrogenase family. GhrB subfamily.</text>
</comment>
<dbReference type="AlphaFoldDB" id="A0A853GWJ7"/>
<gene>
    <name evidence="12" type="ORF">H0A62_12970</name>
</gene>
<dbReference type="InterPro" id="IPR006140">
    <property type="entry name" value="D-isomer_DH_NAD-bd"/>
</dbReference>
<evidence type="ECO:0000256" key="8">
    <source>
        <dbReference type="ARBA" id="ARBA00073362"/>
    </source>
</evidence>
<evidence type="ECO:0000313" key="13">
    <source>
        <dbReference type="Proteomes" id="UP000554144"/>
    </source>
</evidence>
<dbReference type="RefSeq" id="WP_130040182.1">
    <property type="nucleotide sequence ID" value="NZ_JACCEV010000003.1"/>
</dbReference>
<dbReference type="InterPro" id="IPR006139">
    <property type="entry name" value="D-isomer_2_OHA_DH_cat_dom"/>
</dbReference>